<evidence type="ECO:0000256" key="4">
    <source>
        <dbReference type="ARBA" id="ARBA00022989"/>
    </source>
</evidence>
<dbReference type="Gene3D" id="1.10.287.70">
    <property type="match status" value="1"/>
</dbReference>
<dbReference type="InterPro" id="IPR027359">
    <property type="entry name" value="Volt_channel_dom_sf"/>
</dbReference>
<reference evidence="10 11" key="1">
    <citation type="submission" date="2016-11" db="EMBL/GenBank/DDBJ databases">
        <authorList>
            <person name="Jaros S."/>
            <person name="Januszkiewicz K."/>
            <person name="Wedrychowicz H."/>
        </authorList>
    </citation>
    <scope>NUCLEOTIDE SEQUENCE [LARGE SCALE GENOMIC DNA]</scope>
    <source>
        <strain evidence="10 11">DSM 17737</strain>
    </source>
</reference>
<evidence type="ECO:0000256" key="3">
    <source>
        <dbReference type="ARBA" id="ARBA00022692"/>
    </source>
</evidence>
<evidence type="ECO:0000256" key="6">
    <source>
        <dbReference type="ARBA" id="ARBA00023136"/>
    </source>
</evidence>
<sequence length="339" mass="38388">MPIQKLKKSININMRAVLGVGGVPASENARARRFGELMETAVLIALALVFFQVFAQIFGVQAEFRFIDVLIWLVFAVEFIGSLYLVDDKWRYVRFNWMNALIVFLAFPLLPWWEAYAIIFQSLRLALIFRFTVHFFGTALEILRRNRFGQVLGLAALLVVFAGALFAHLEHRTIGDGIWWALVTVTTVGYGDVVPETEHGRLFGGAMLLIGVLLFSLVTANISAFLVGEEQSRIEEEILHTVRDTNERVIAQERALARHVDALLQRLETIEVRSAEQLEKSVERLAQDIEVLARNQASMLERLGDEGGRREVERLGADIKRVESAVSRLHQLIEEKKSS</sequence>
<feature type="domain" description="Potassium channel" evidence="9">
    <location>
        <begin position="156"/>
        <end position="226"/>
    </location>
</feature>
<proteinExistence type="predicted"/>
<keyword evidence="6 8" id="KW-0472">Membrane</keyword>
<keyword evidence="4 8" id="KW-1133">Transmembrane helix</keyword>
<feature type="transmembrane region" description="Helical" evidence="8">
    <location>
        <begin position="66"/>
        <end position="86"/>
    </location>
</feature>
<evidence type="ECO:0000259" key="9">
    <source>
        <dbReference type="Pfam" id="PF07885"/>
    </source>
</evidence>
<dbReference type="AlphaFoldDB" id="A0A1N6EPU4"/>
<gene>
    <name evidence="10" type="ORF">SAMN05443662_0708</name>
</gene>
<dbReference type="SUPFAM" id="SSF81324">
    <property type="entry name" value="Voltage-gated potassium channels"/>
    <property type="match status" value="1"/>
</dbReference>
<dbReference type="STRING" id="364032.SAMN05443662_0708"/>
<dbReference type="InterPro" id="IPR028325">
    <property type="entry name" value="VG_K_chnl"/>
</dbReference>
<evidence type="ECO:0000313" key="11">
    <source>
        <dbReference type="Proteomes" id="UP000198461"/>
    </source>
</evidence>
<feature type="transmembrane region" description="Helical" evidence="8">
    <location>
        <begin position="40"/>
        <end position="60"/>
    </location>
</feature>
<dbReference type="Proteomes" id="UP000198461">
    <property type="component" value="Unassembled WGS sequence"/>
</dbReference>
<name>A0A1N6EPU4_9GAMM</name>
<keyword evidence="7 10" id="KW-0407">Ion channel</keyword>
<dbReference type="GO" id="GO:0008076">
    <property type="term" value="C:voltage-gated potassium channel complex"/>
    <property type="evidence" value="ECO:0007669"/>
    <property type="project" value="InterPro"/>
</dbReference>
<evidence type="ECO:0000256" key="7">
    <source>
        <dbReference type="ARBA" id="ARBA00023303"/>
    </source>
</evidence>
<dbReference type="Gene3D" id="1.20.120.350">
    <property type="entry name" value="Voltage-gated potassium channels. Chain C"/>
    <property type="match status" value="1"/>
</dbReference>
<feature type="transmembrane region" description="Helical" evidence="8">
    <location>
        <begin position="150"/>
        <end position="169"/>
    </location>
</feature>
<keyword evidence="2" id="KW-0813">Transport</keyword>
<evidence type="ECO:0000256" key="5">
    <source>
        <dbReference type="ARBA" id="ARBA00023065"/>
    </source>
</evidence>
<dbReference type="OrthoDB" id="9799090at2"/>
<dbReference type="InterPro" id="IPR013099">
    <property type="entry name" value="K_chnl_dom"/>
</dbReference>
<feature type="transmembrane region" description="Helical" evidence="8">
    <location>
        <begin position="202"/>
        <end position="227"/>
    </location>
</feature>
<evidence type="ECO:0000256" key="8">
    <source>
        <dbReference type="SAM" id="Phobius"/>
    </source>
</evidence>
<dbReference type="GO" id="GO:0005249">
    <property type="term" value="F:voltage-gated potassium channel activity"/>
    <property type="evidence" value="ECO:0007669"/>
    <property type="project" value="InterPro"/>
</dbReference>
<dbReference type="EMBL" id="FSRE01000002">
    <property type="protein sequence ID" value="SIN84953.1"/>
    <property type="molecule type" value="Genomic_DNA"/>
</dbReference>
<evidence type="ECO:0000313" key="10">
    <source>
        <dbReference type="EMBL" id="SIN84953.1"/>
    </source>
</evidence>
<dbReference type="PANTHER" id="PTHR11537:SF254">
    <property type="entry name" value="POTASSIUM VOLTAGE-GATED CHANNEL PROTEIN SHAB"/>
    <property type="match status" value="1"/>
</dbReference>
<dbReference type="PANTHER" id="PTHR11537">
    <property type="entry name" value="VOLTAGE-GATED POTASSIUM CHANNEL"/>
    <property type="match status" value="1"/>
</dbReference>
<keyword evidence="5" id="KW-0406">Ion transport</keyword>
<dbReference type="Pfam" id="PF07885">
    <property type="entry name" value="Ion_trans_2"/>
    <property type="match status" value="1"/>
</dbReference>
<keyword evidence="11" id="KW-1185">Reference proteome</keyword>
<organism evidence="10 11">
    <name type="scientific">Sulfurivirga caldicuralii</name>
    <dbReference type="NCBI Taxonomy" id="364032"/>
    <lineage>
        <taxon>Bacteria</taxon>
        <taxon>Pseudomonadati</taxon>
        <taxon>Pseudomonadota</taxon>
        <taxon>Gammaproteobacteria</taxon>
        <taxon>Thiotrichales</taxon>
        <taxon>Piscirickettsiaceae</taxon>
        <taxon>Sulfurivirga</taxon>
    </lineage>
</organism>
<comment type="subcellular location">
    <subcellularLocation>
        <location evidence="1">Membrane</location>
        <topology evidence="1">Multi-pass membrane protein</topology>
    </subcellularLocation>
</comment>
<evidence type="ECO:0000256" key="1">
    <source>
        <dbReference type="ARBA" id="ARBA00004141"/>
    </source>
</evidence>
<accession>A0A1N6EPU4</accession>
<feature type="transmembrane region" description="Helical" evidence="8">
    <location>
        <begin position="98"/>
        <end position="119"/>
    </location>
</feature>
<protein>
    <submittedName>
        <fullName evidence="10">Voltage-gated potassium channel</fullName>
    </submittedName>
</protein>
<evidence type="ECO:0000256" key="2">
    <source>
        <dbReference type="ARBA" id="ARBA00022448"/>
    </source>
</evidence>
<dbReference type="GO" id="GO:0001508">
    <property type="term" value="P:action potential"/>
    <property type="evidence" value="ECO:0007669"/>
    <property type="project" value="TreeGrafter"/>
</dbReference>
<feature type="transmembrane region" description="Helical" evidence="8">
    <location>
        <begin position="125"/>
        <end position="143"/>
    </location>
</feature>
<dbReference type="RefSeq" id="WP_074201022.1">
    <property type="nucleotide sequence ID" value="NZ_FSRE01000002.1"/>
</dbReference>
<keyword evidence="3 8" id="KW-0812">Transmembrane</keyword>